<evidence type="ECO:0000313" key="2">
    <source>
        <dbReference type="EMBL" id="KRQ01189.1"/>
    </source>
</evidence>
<dbReference type="AlphaFoldDB" id="A0A0R3D175"/>
<feature type="chain" id="PRO_5006435028" description="Secreted protein" evidence="1">
    <location>
        <begin position="27"/>
        <end position="89"/>
    </location>
</feature>
<reference evidence="2 3" key="1">
    <citation type="submission" date="2015-09" db="EMBL/GenBank/DDBJ databases">
        <title>Draft Genome Sequence of Bradyrhizobium manausense Strain BR 3351T, a Novel Symbiotic Nitrogen-Fixing Alphaproteobacterium Isolated from Brazilian Amazon Rain Forest.</title>
        <authorList>
            <person name="De Araujo J.L."/>
            <person name="Zilli J.E."/>
        </authorList>
    </citation>
    <scope>NUCLEOTIDE SEQUENCE [LARGE SCALE GENOMIC DNA]</scope>
    <source>
        <strain evidence="2 3">BR3351</strain>
    </source>
</reference>
<proteinExistence type="predicted"/>
<organism evidence="2 3">
    <name type="scientific">Bradyrhizobium manausense</name>
    <dbReference type="NCBI Taxonomy" id="989370"/>
    <lineage>
        <taxon>Bacteria</taxon>
        <taxon>Pseudomonadati</taxon>
        <taxon>Pseudomonadota</taxon>
        <taxon>Alphaproteobacteria</taxon>
        <taxon>Hyphomicrobiales</taxon>
        <taxon>Nitrobacteraceae</taxon>
        <taxon>Bradyrhizobium</taxon>
    </lineage>
</organism>
<gene>
    <name evidence="2" type="ORF">AOQ71_36560</name>
</gene>
<feature type="signal peptide" evidence="1">
    <location>
        <begin position="1"/>
        <end position="26"/>
    </location>
</feature>
<keyword evidence="1" id="KW-0732">Signal</keyword>
<evidence type="ECO:0008006" key="4">
    <source>
        <dbReference type="Google" id="ProtNLM"/>
    </source>
</evidence>
<keyword evidence="3" id="KW-1185">Reference proteome</keyword>
<comment type="caution">
    <text evidence="2">The sequence shown here is derived from an EMBL/GenBank/DDBJ whole genome shotgun (WGS) entry which is preliminary data.</text>
</comment>
<dbReference type="RefSeq" id="WP_057758985.1">
    <property type="nucleotide sequence ID" value="NZ_LJYG01000112.1"/>
</dbReference>
<sequence length="89" mass="9592">MTIFRRILLTSAAQVLLLGAVTAASADGLCGPGCHTSMFGACVVDGWETGARVRNECPVTTRPRPPCGGPDYVWSPRKQACFPRVKDWL</sequence>
<evidence type="ECO:0000313" key="3">
    <source>
        <dbReference type="Proteomes" id="UP000051936"/>
    </source>
</evidence>
<evidence type="ECO:0000256" key="1">
    <source>
        <dbReference type="SAM" id="SignalP"/>
    </source>
</evidence>
<dbReference type="EMBL" id="LJYG01000112">
    <property type="protein sequence ID" value="KRQ01189.1"/>
    <property type="molecule type" value="Genomic_DNA"/>
</dbReference>
<name>A0A0R3D175_9BRAD</name>
<protein>
    <recommendedName>
        <fullName evidence="4">Secreted protein</fullName>
    </recommendedName>
</protein>
<dbReference type="OrthoDB" id="8243689at2"/>
<dbReference type="Proteomes" id="UP000051936">
    <property type="component" value="Unassembled WGS sequence"/>
</dbReference>
<accession>A0A0R3D175</accession>